<keyword evidence="3 6" id="KW-0812">Transmembrane</keyword>
<evidence type="ECO:0000256" key="6">
    <source>
        <dbReference type="SAM" id="Phobius"/>
    </source>
</evidence>
<keyword evidence="9" id="KW-1185">Reference proteome</keyword>
<feature type="transmembrane region" description="Helical" evidence="6">
    <location>
        <begin position="97"/>
        <end position="115"/>
    </location>
</feature>
<feature type="transmembrane region" description="Helical" evidence="6">
    <location>
        <begin position="122"/>
        <end position="143"/>
    </location>
</feature>
<dbReference type="Pfam" id="PF00892">
    <property type="entry name" value="EamA"/>
    <property type="match status" value="2"/>
</dbReference>
<evidence type="ECO:0000256" key="3">
    <source>
        <dbReference type="ARBA" id="ARBA00022692"/>
    </source>
</evidence>
<feature type="transmembrane region" description="Helical" evidence="6">
    <location>
        <begin position="149"/>
        <end position="169"/>
    </location>
</feature>
<evidence type="ECO:0000256" key="4">
    <source>
        <dbReference type="ARBA" id="ARBA00022989"/>
    </source>
</evidence>
<feature type="transmembrane region" description="Helical" evidence="6">
    <location>
        <begin position="38"/>
        <end position="56"/>
    </location>
</feature>
<keyword evidence="5 6" id="KW-0472">Membrane</keyword>
<dbReference type="SUPFAM" id="SSF103481">
    <property type="entry name" value="Multidrug resistance efflux transporter EmrE"/>
    <property type="match status" value="2"/>
</dbReference>
<dbReference type="PANTHER" id="PTHR32322">
    <property type="entry name" value="INNER MEMBRANE TRANSPORTER"/>
    <property type="match status" value="1"/>
</dbReference>
<keyword evidence="4 6" id="KW-1133">Transmembrane helix</keyword>
<feature type="transmembrane region" description="Helical" evidence="6">
    <location>
        <begin position="212"/>
        <end position="235"/>
    </location>
</feature>
<evidence type="ECO:0000313" key="8">
    <source>
        <dbReference type="EMBL" id="OOS23083.1"/>
    </source>
</evidence>
<dbReference type="InterPro" id="IPR000620">
    <property type="entry name" value="EamA_dom"/>
</dbReference>
<dbReference type="PROSITE" id="PS51257">
    <property type="entry name" value="PROKAR_LIPOPROTEIN"/>
    <property type="match status" value="1"/>
</dbReference>
<feature type="transmembrane region" description="Helical" evidence="6">
    <location>
        <begin position="242"/>
        <end position="264"/>
    </location>
</feature>
<evidence type="ECO:0000256" key="5">
    <source>
        <dbReference type="ARBA" id="ARBA00023136"/>
    </source>
</evidence>
<organism evidence="8 9">
    <name type="scientific">Moraxella pluranimalium</name>
    <dbReference type="NCBI Taxonomy" id="470453"/>
    <lineage>
        <taxon>Bacteria</taxon>
        <taxon>Pseudomonadati</taxon>
        <taxon>Pseudomonadota</taxon>
        <taxon>Gammaproteobacteria</taxon>
        <taxon>Moraxellales</taxon>
        <taxon>Moraxellaceae</taxon>
        <taxon>Moraxella</taxon>
    </lineage>
</organism>
<feature type="transmembrane region" description="Helical" evidence="6">
    <location>
        <begin position="68"/>
        <end position="85"/>
    </location>
</feature>
<dbReference type="Proteomes" id="UP000189800">
    <property type="component" value="Unassembled WGS sequence"/>
</dbReference>
<dbReference type="STRING" id="470453.B0680_08420"/>
<dbReference type="InterPro" id="IPR050638">
    <property type="entry name" value="AA-Vitamin_Transporters"/>
</dbReference>
<dbReference type="AlphaFoldDB" id="A0A1T0CLA1"/>
<comment type="similarity">
    <text evidence="2">Belongs to the EamA transporter family.</text>
</comment>
<proteinExistence type="inferred from homology"/>
<evidence type="ECO:0000256" key="1">
    <source>
        <dbReference type="ARBA" id="ARBA00004141"/>
    </source>
</evidence>
<evidence type="ECO:0000256" key="2">
    <source>
        <dbReference type="ARBA" id="ARBA00007362"/>
    </source>
</evidence>
<protein>
    <submittedName>
        <fullName evidence="8">EamA family transporter</fullName>
    </submittedName>
</protein>
<feature type="domain" description="EamA" evidence="7">
    <location>
        <begin position="9"/>
        <end position="138"/>
    </location>
</feature>
<evidence type="ECO:0000259" key="7">
    <source>
        <dbReference type="Pfam" id="PF00892"/>
    </source>
</evidence>
<dbReference type="InterPro" id="IPR037185">
    <property type="entry name" value="EmrE-like"/>
</dbReference>
<name>A0A1T0CLA1_9GAMM</name>
<feature type="transmembrane region" description="Helical" evidence="6">
    <location>
        <begin position="270"/>
        <end position="288"/>
    </location>
</feature>
<dbReference type="RefSeq" id="WP_078254660.1">
    <property type="nucleotide sequence ID" value="NZ_MUYU01000021.1"/>
</dbReference>
<gene>
    <name evidence="8" type="ORF">B0680_08420</name>
</gene>
<evidence type="ECO:0000313" key="9">
    <source>
        <dbReference type="Proteomes" id="UP000189800"/>
    </source>
</evidence>
<reference evidence="8 9" key="1">
    <citation type="submission" date="2017-02" db="EMBL/GenBank/DDBJ databases">
        <title>Draft genome sequence of Moraxella pluranimalium CCUG 54913T type strain.</title>
        <authorList>
            <person name="Salva-Serra F."/>
            <person name="Engstrom-Jakobsson H."/>
            <person name="Thorell K."/>
            <person name="Jaen-Luchoro D."/>
            <person name="Gonzales-Siles L."/>
            <person name="Karlsson R."/>
            <person name="Yazdan S."/>
            <person name="Boulund F."/>
            <person name="Johnning A."/>
            <person name="Engstrand L."/>
            <person name="Kristiansson E."/>
            <person name="Moore E."/>
        </authorList>
    </citation>
    <scope>NUCLEOTIDE SEQUENCE [LARGE SCALE GENOMIC DNA]</scope>
    <source>
        <strain evidence="8 9">CCUG 54913</strain>
    </source>
</reference>
<comment type="subcellular location">
    <subcellularLocation>
        <location evidence="1">Membrane</location>
        <topology evidence="1">Multi-pass membrane protein</topology>
    </subcellularLocation>
</comment>
<feature type="transmembrane region" description="Helical" evidence="6">
    <location>
        <begin position="7"/>
        <end position="32"/>
    </location>
</feature>
<dbReference type="EMBL" id="MUYU01000021">
    <property type="protein sequence ID" value="OOS23083.1"/>
    <property type="molecule type" value="Genomic_DNA"/>
</dbReference>
<accession>A0A1T0CLA1</accession>
<dbReference type="GO" id="GO:0016020">
    <property type="term" value="C:membrane"/>
    <property type="evidence" value="ECO:0007669"/>
    <property type="project" value="UniProtKB-SubCell"/>
</dbReference>
<dbReference type="OrthoDB" id="5625838at2"/>
<sequence length="294" mass="31276">MKTSNQSVAMLGLVVGCVIFGMGSLIVAHVSVGSYAMAFWRLLISSVVFLVLAKCFHQAFPTHPKAVLFALLSGAALGADLALWHESIHAVGPGISTLLNSLQIFFLAFIGFVFYQEKQTKFQLISLVLAIIGVGLIASPEFAHNIQAGWGFVSGIVSGACLAISMTWIRQTYQYQTVAILPLMALVGAGGALAVAPVMWLVDTGRIVPTSWADVGGIVVYGTVMQCLAWGLIAYNIPKLSLALTGLLLLSEPVAALVLDYFWLDKAISGLQWSGAFLTMLAIYLGSIKAKSAH</sequence>
<dbReference type="PANTHER" id="PTHR32322:SF2">
    <property type="entry name" value="EAMA DOMAIN-CONTAINING PROTEIN"/>
    <property type="match status" value="1"/>
</dbReference>
<feature type="transmembrane region" description="Helical" evidence="6">
    <location>
        <begin position="181"/>
        <end position="200"/>
    </location>
</feature>
<feature type="domain" description="EamA" evidence="7">
    <location>
        <begin position="150"/>
        <end position="285"/>
    </location>
</feature>
<comment type="caution">
    <text evidence="8">The sequence shown here is derived from an EMBL/GenBank/DDBJ whole genome shotgun (WGS) entry which is preliminary data.</text>
</comment>